<comment type="catalytic activity">
    <reaction evidence="8 10">
        <text>5-[(5-phospho-1-deoxy-D-ribulos-1-ylimino)methylamino]-1-(5-phospho-beta-D-ribosyl)imidazole-4-carboxamide + L-glutamine = D-erythro-1-(imidazol-4-yl)glycerol 3-phosphate + 5-amino-1-(5-phospho-beta-D-ribosyl)imidazole-4-carboxamide + L-glutamate + H(+)</text>
        <dbReference type="Rhea" id="RHEA:24793"/>
        <dbReference type="ChEBI" id="CHEBI:15378"/>
        <dbReference type="ChEBI" id="CHEBI:29985"/>
        <dbReference type="ChEBI" id="CHEBI:58278"/>
        <dbReference type="ChEBI" id="CHEBI:58359"/>
        <dbReference type="ChEBI" id="CHEBI:58475"/>
        <dbReference type="ChEBI" id="CHEBI:58525"/>
        <dbReference type="EC" id="4.3.2.10"/>
    </reaction>
</comment>
<evidence type="ECO:0000256" key="3">
    <source>
        <dbReference type="ARBA" id="ARBA00022605"/>
    </source>
</evidence>
<dbReference type="eggNOG" id="COG0118">
    <property type="taxonomic scope" value="Bacteria"/>
</dbReference>
<feature type="active site" description="Nucleophile" evidence="10 11">
    <location>
        <position position="79"/>
    </location>
</feature>
<proteinExistence type="inferred from homology"/>
<evidence type="ECO:0000256" key="10">
    <source>
        <dbReference type="HAMAP-Rule" id="MF_00278"/>
    </source>
</evidence>
<keyword evidence="6 10" id="KW-0368">Histidine biosynthesis</keyword>
<dbReference type="Pfam" id="PF00117">
    <property type="entry name" value="GATase"/>
    <property type="match status" value="1"/>
</dbReference>
<comment type="caution">
    <text evidence="13">The sequence shown here is derived from an EMBL/GenBank/DDBJ whole genome shotgun (WGS) entry which is preliminary data.</text>
</comment>
<dbReference type="EMBL" id="AAOF01000001">
    <property type="protein sequence ID" value="EAR23507.1"/>
    <property type="molecule type" value="Genomic_DNA"/>
</dbReference>
<dbReference type="RefSeq" id="WP_005004907.1">
    <property type="nucleotide sequence ID" value="NZ_CH672427.1"/>
</dbReference>
<dbReference type="Gene3D" id="3.40.50.880">
    <property type="match status" value="1"/>
</dbReference>
<dbReference type="InterPro" id="IPR010139">
    <property type="entry name" value="Imidazole-glycPsynth_HisH"/>
</dbReference>
<evidence type="ECO:0000259" key="12">
    <source>
        <dbReference type="Pfam" id="PF00117"/>
    </source>
</evidence>
<keyword evidence="10" id="KW-0963">Cytoplasm</keyword>
<comment type="pathway">
    <text evidence="1 10">Amino-acid biosynthesis; L-histidine biosynthesis; L-histidine from 5-phospho-alpha-D-ribose 1-diphosphate: step 5/9.</text>
</comment>
<dbReference type="SUPFAM" id="SSF52317">
    <property type="entry name" value="Class I glutamine amidotransferase-like"/>
    <property type="match status" value="1"/>
</dbReference>
<comment type="function">
    <text evidence="10">IGPS catalyzes the conversion of PRFAR and glutamine to IGP, AICAR and glutamate. The HisH subunit catalyzes the hydrolysis of glutamine to glutamate and ammonia as part of the synthesis of IGP and AICAR. The resulting ammonia molecule is channeled to the active site of HisF.</text>
</comment>
<dbReference type="PIRSF" id="PIRSF000495">
    <property type="entry name" value="Amidotransf_hisH"/>
    <property type="match status" value="1"/>
</dbReference>
<reference evidence="13 14" key="1">
    <citation type="submission" date="2006-02" db="EMBL/GenBank/DDBJ databases">
        <authorList>
            <person name="Waterbury J."/>
            <person name="Ferriera S."/>
            <person name="Johnson J."/>
            <person name="Kravitz S."/>
            <person name="Halpern A."/>
            <person name="Remington K."/>
            <person name="Beeson K."/>
            <person name="Tran B."/>
            <person name="Rogers Y.-H."/>
            <person name="Friedman R."/>
            <person name="Venter J.C."/>
        </authorList>
    </citation>
    <scope>NUCLEOTIDE SEQUENCE [LARGE SCALE GENOMIC DNA]</scope>
    <source>
        <strain evidence="13 14">Nb-231</strain>
    </source>
</reference>
<dbReference type="GO" id="GO:0000105">
    <property type="term" value="P:L-histidine biosynthetic process"/>
    <property type="evidence" value="ECO:0007669"/>
    <property type="project" value="UniProtKB-UniRule"/>
</dbReference>
<comment type="catalytic activity">
    <reaction evidence="9 10">
        <text>L-glutamine + H2O = L-glutamate + NH4(+)</text>
        <dbReference type="Rhea" id="RHEA:15889"/>
        <dbReference type="ChEBI" id="CHEBI:15377"/>
        <dbReference type="ChEBI" id="CHEBI:28938"/>
        <dbReference type="ChEBI" id="CHEBI:29985"/>
        <dbReference type="ChEBI" id="CHEBI:58359"/>
        <dbReference type="EC" id="3.5.1.2"/>
    </reaction>
</comment>
<comment type="subunit">
    <text evidence="2 10">Heterodimer of HisH and HisF.</text>
</comment>
<gene>
    <name evidence="10" type="primary">hisH</name>
    <name evidence="13" type="ORF">NB231_16843</name>
</gene>
<dbReference type="PROSITE" id="PS51273">
    <property type="entry name" value="GATASE_TYPE_1"/>
    <property type="match status" value="1"/>
</dbReference>
<evidence type="ECO:0000256" key="9">
    <source>
        <dbReference type="ARBA" id="ARBA00049534"/>
    </source>
</evidence>
<keyword evidence="7 10" id="KW-0456">Lyase</keyword>
<dbReference type="UniPathway" id="UPA00031">
    <property type="reaction ID" value="UER00010"/>
</dbReference>
<evidence type="ECO:0000313" key="14">
    <source>
        <dbReference type="Proteomes" id="UP000003374"/>
    </source>
</evidence>
<dbReference type="OrthoDB" id="9807137at2"/>
<keyword evidence="4 10" id="KW-0378">Hydrolase</keyword>
<dbReference type="EC" id="3.5.1.2" evidence="10"/>
<dbReference type="HOGENOM" id="CLU_071837_2_0_6"/>
<dbReference type="InterPro" id="IPR017926">
    <property type="entry name" value="GATASE"/>
</dbReference>
<feature type="active site" evidence="10 11">
    <location>
        <position position="184"/>
    </location>
</feature>
<evidence type="ECO:0000256" key="2">
    <source>
        <dbReference type="ARBA" id="ARBA00011152"/>
    </source>
</evidence>
<dbReference type="GO" id="GO:0000107">
    <property type="term" value="F:imidazoleglycerol-phosphate synthase activity"/>
    <property type="evidence" value="ECO:0007669"/>
    <property type="project" value="UniProtKB-UniRule"/>
</dbReference>
<evidence type="ECO:0000256" key="5">
    <source>
        <dbReference type="ARBA" id="ARBA00022962"/>
    </source>
</evidence>
<name>A4BMG9_9GAMM</name>
<protein>
    <recommendedName>
        <fullName evidence="10">Imidazole glycerol phosphate synthase subunit HisH</fullName>
        <ecNumber evidence="10">4.3.2.10</ecNumber>
    </recommendedName>
    <alternativeName>
        <fullName evidence="10">IGP synthase glutaminase subunit</fullName>
        <ecNumber evidence="10">3.5.1.2</ecNumber>
    </alternativeName>
    <alternativeName>
        <fullName evidence="10">IGP synthase subunit HisH</fullName>
    </alternativeName>
    <alternativeName>
        <fullName evidence="10">ImGP synthase subunit HisH</fullName>
        <shortName evidence="10">IGPS subunit HisH</shortName>
    </alternativeName>
</protein>
<evidence type="ECO:0000256" key="6">
    <source>
        <dbReference type="ARBA" id="ARBA00023102"/>
    </source>
</evidence>
<evidence type="ECO:0000256" key="7">
    <source>
        <dbReference type="ARBA" id="ARBA00023239"/>
    </source>
</evidence>
<evidence type="ECO:0000256" key="8">
    <source>
        <dbReference type="ARBA" id="ARBA00047838"/>
    </source>
</evidence>
<dbReference type="GO" id="GO:0005737">
    <property type="term" value="C:cytoplasm"/>
    <property type="evidence" value="ECO:0007669"/>
    <property type="project" value="UniProtKB-SubCell"/>
</dbReference>
<evidence type="ECO:0000256" key="1">
    <source>
        <dbReference type="ARBA" id="ARBA00005091"/>
    </source>
</evidence>
<evidence type="ECO:0000313" key="13">
    <source>
        <dbReference type="EMBL" id="EAR23507.1"/>
    </source>
</evidence>
<keyword evidence="3 10" id="KW-0028">Amino-acid biosynthesis</keyword>
<dbReference type="PANTHER" id="PTHR42701">
    <property type="entry name" value="IMIDAZOLE GLYCEROL PHOSPHATE SYNTHASE SUBUNIT HISH"/>
    <property type="match status" value="1"/>
</dbReference>
<dbReference type="AlphaFoldDB" id="A4BMG9"/>
<keyword evidence="14" id="KW-1185">Reference proteome</keyword>
<dbReference type="GO" id="GO:0016829">
    <property type="term" value="F:lyase activity"/>
    <property type="evidence" value="ECO:0007669"/>
    <property type="project" value="UniProtKB-KW"/>
</dbReference>
<dbReference type="CDD" id="cd01748">
    <property type="entry name" value="GATase1_IGP_Synthase"/>
    <property type="match status" value="1"/>
</dbReference>
<evidence type="ECO:0000256" key="11">
    <source>
        <dbReference type="PIRSR" id="PIRSR000495-1"/>
    </source>
</evidence>
<dbReference type="EC" id="4.3.2.10" evidence="10"/>
<dbReference type="HAMAP" id="MF_00278">
    <property type="entry name" value="HisH"/>
    <property type="match status" value="1"/>
</dbReference>
<dbReference type="NCBIfam" id="TIGR01855">
    <property type="entry name" value="IMP_synth_hisH"/>
    <property type="match status" value="1"/>
</dbReference>
<dbReference type="Proteomes" id="UP000003374">
    <property type="component" value="Unassembled WGS sequence"/>
</dbReference>
<dbReference type="GO" id="GO:0004359">
    <property type="term" value="F:glutaminase activity"/>
    <property type="evidence" value="ECO:0007669"/>
    <property type="project" value="UniProtKB-EC"/>
</dbReference>
<dbReference type="PANTHER" id="PTHR42701:SF1">
    <property type="entry name" value="IMIDAZOLE GLYCEROL PHOSPHATE SYNTHASE SUBUNIT HISH"/>
    <property type="match status" value="1"/>
</dbReference>
<keyword evidence="5 10" id="KW-0315">Glutamine amidotransferase</keyword>
<dbReference type="STRING" id="314278.NB231_16843"/>
<feature type="domain" description="Glutamine amidotransferase" evidence="12">
    <location>
        <begin position="3"/>
        <end position="199"/>
    </location>
</feature>
<sequence length="202" mass="22071">MTIVDFGMGNLGSIANMIKKVGGKPMVTSDPERIAAAEKLILPGVGAFDHGMRSLEALGLVSALEQAVRQHKAPILGVCLGMQLMLDASEEGAIAGLGWVSGKARRFPGDKPVLKVPHMGWNGVRAVKLNPLLELNAAERPRFYFVHSYKVECASKEDVLAVSSYGVEFCSAFQRENIFGVQFHPEKSHIFGMRLFQNFLEL</sequence>
<accession>A4BMG9</accession>
<dbReference type="InterPro" id="IPR029062">
    <property type="entry name" value="Class_I_gatase-like"/>
</dbReference>
<organism evidence="13 14">
    <name type="scientific">Nitrococcus mobilis Nb-231</name>
    <dbReference type="NCBI Taxonomy" id="314278"/>
    <lineage>
        <taxon>Bacteria</taxon>
        <taxon>Pseudomonadati</taxon>
        <taxon>Pseudomonadota</taxon>
        <taxon>Gammaproteobacteria</taxon>
        <taxon>Chromatiales</taxon>
        <taxon>Ectothiorhodospiraceae</taxon>
        <taxon>Nitrococcus</taxon>
    </lineage>
</organism>
<feature type="active site" evidence="10 11">
    <location>
        <position position="186"/>
    </location>
</feature>
<evidence type="ECO:0000256" key="4">
    <source>
        <dbReference type="ARBA" id="ARBA00022801"/>
    </source>
</evidence>
<keyword evidence="13" id="KW-0808">Transferase</keyword>
<comment type="subcellular location">
    <subcellularLocation>
        <location evidence="10">Cytoplasm</location>
    </subcellularLocation>
</comment>